<evidence type="ECO:0000313" key="3">
    <source>
        <dbReference type="Proteomes" id="UP000193218"/>
    </source>
</evidence>
<dbReference type="EMBL" id="NBSH01000007">
    <property type="protein sequence ID" value="ORX36861.1"/>
    <property type="molecule type" value="Genomic_DNA"/>
</dbReference>
<comment type="caution">
    <text evidence="2">The sequence shown here is derived from an EMBL/GenBank/DDBJ whole genome shotgun (WGS) entry which is preliminary data.</text>
</comment>
<name>A0A1Y1UFM7_9TREE</name>
<feature type="compositionally biased region" description="Polar residues" evidence="1">
    <location>
        <begin position="70"/>
        <end position="89"/>
    </location>
</feature>
<keyword evidence="3" id="KW-1185">Reference proteome</keyword>
<dbReference type="InParanoid" id="A0A1Y1UFM7"/>
<sequence length="393" mass="42377">MAVSPPTIDEQYSSLASPTREFREGPLPAFRARRVSMARSPPGPLVQDEEMGTGGGQSSRSMPRKKSQDVDQNYTRISASIRDSSNRLASLSFKPRASISSLTSGSNEAASISPYSLRFTHHHHSVSSGHSVPVHPLPGPSHLYETLLSPQSSGSGGVAQADGSPRLSRTSPKVPLEPINSEDVSPTQSQSGPSGLSRMMELEKARSAKIHSPIHEGVELPDDTTPRPSRGQSTVQLSAGAASPDQSNSPDDQLAMPTITDSGRKSNRTEMAPAIIVEPSEEEEQHAARTLQRYITKTLGEEDEENNDNSGSSENSPLLRRRSESLAHDKTHEHGSGSGRLGRTRWELNQRVRKMTWKGVLSACVADPLKTLPSVILGMLLNVLDGVSYGMIL</sequence>
<dbReference type="AlphaFoldDB" id="A0A1Y1UFM7"/>
<reference evidence="2 3" key="1">
    <citation type="submission" date="2017-03" db="EMBL/GenBank/DDBJ databases">
        <title>Widespread Adenine N6-methylation of Active Genes in Fungi.</title>
        <authorList>
            <consortium name="DOE Joint Genome Institute"/>
            <person name="Mondo S.J."/>
            <person name="Dannebaum R.O."/>
            <person name="Kuo R.C."/>
            <person name="Louie K.B."/>
            <person name="Bewick A.J."/>
            <person name="Labutti K."/>
            <person name="Haridas S."/>
            <person name="Kuo A."/>
            <person name="Salamov A."/>
            <person name="Ahrendt S.R."/>
            <person name="Lau R."/>
            <person name="Bowen B.P."/>
            <person name="Lipzen A."/>
            <person name="Sullivan W."/>
            <person name="Andreopoulos W.B."/>
            <person name="Clum A."/>
            <person name="Lindquist E."/>
            <person name="Daum C."/>
            <person name="Northen T.R."/>
            <person name="Ramamoorthy G."/>
            <person name="Schmitz R.J."/>
            <person name="Gryganskyi A."/>
            <person name="Culley D."/>
            <person name="Magnuson J."/>
            <person name="James T.Y."/>
            <person name="O'Malley M.A."/>
            <person name="Stajich J.E."/>
            <person name="Spatafora J.W."/>
            <person name="Visel A."/>
            <person name="Grigoriev I.V."/>
        </authorList>
    </citation>
    <scope>NUCLEOTIDE SEQUENCE [LARGE SCALE GENOMIC DNA]</scope>
    <source>
        <strain evidence="2 3">NRRL Y-17943</strain>
    </source>
</reference>
<dbReference type="Proteomes" id="UP000193218">
    <property type="component" value="Unassembled WGS sequence"/>
</dbReference>
<feature type="region of interest" description="Disordered" evidence="1">
    <location>
        <begin position="1"/>
        <end position="108"/>
    </location>
</feature>
<accession>A0A1Y1UFM7</accession>
<feature type="region of interest" description="Disordered" evidence="1">
    <location>
        <begin position="125"/>
        <end position="270"/>
    </location>
</feature>
<feature type="compositionally biased region" description="Polar residues" evidence="1">
    <location>
        <begin position="226"/>
        <end position="237"/>
    </location>
</feature>
<dbReference type="STRING" id="4999.A0A1Y1UFM7"/>
<proteinExistence type="predicted"/>
<gene>
    <name evidence="2" type="ORF">BD324DRAFT_474466</name>
</gene>
<dbReference type="RefSeq" id="XP_021870930.1">
    <property type="nucleotide sequence ID" value="XM_022012887.1"/>
</dbReference>
<feature type="region of interest" description="Disordered" evidence="1">
    <location>
        <begin position="299"/>
        <end position="318"/>
    </location>
</feature>
<evidence type="ECO:0000313" key="2">
    <source>
        <dbReference type="EMBL" id="ORX36861.1"/>
    </source>
</evidence>
<feature type="compositionally biased region" description="Polar residues" evidence="1">
    <location>
        <begin position="182"/>
        <end position="194"/>
    </location>
</feature>
<feature type="compositionally biased region" description="Polar residues" evidence="1">
    <location>
        <begin position="98"/>
        <end position="108"/>
    </location>
</feature>
<dbReference type="OrthoDB" id="3055241at2759"/>
<organism evidence="2 3">
    <name type="scientific">Kockovaella imperatae</name>
    <dbReference type="NCBI Taxonomy" id="4999"/>
    <lineage>
        <taxon>Eukaryota</taxon>
        <taxon>Fungi</taxon>
        <taxon>Dikarya</taxon>
        <taxon>Basidiomycota</taxon>
        <taxon>Agaricomycotina</taxon>
        <taxon>Tremellomycetes</taxon>
        <taxon>Tremellales</taxon>
        <taxon>Cuniculitremaceae</taxon>
        <taxon>Kockovaella</taxon>
    </lineage>
</organism>
<dbReference type="GeneID" id="33554695"/>
<evidence type="ECO:0000256" key="1">
    <source>
        <dbReference type="SAM" id="MobiDB-lite"/>
    </source>
</evidence>
<protein>
    <submittedName>
        <fullName evidence="2">Uncharacterized protein</fullName>
    </submittedName>
</protein>